<comment type="catalytic activity">
    <reaction evidence="1 18 19">
        <text>(6R)-NADHX = (6S)-NADHX</text>
        <dbReference type="Rhea" id="RHEA:32215"/>
        <dbReference type="ChEBI" id="CHEBI:64074"/>
        <dbReference type="ChEBI" id="CHEBI:64075"/>
        <dbReference type="EC" id="5.1.99.6"/>
    </reaction>
</comment>
<protein>
    <recommendedName>
        <fullName evidence="19">Bifunctional NAD(P)H-hydrate repair enzyme</fullName>
    </recommendedName>
    <alternativeName>
        <fullName evidence="19">Nicotinamide nucleotide repair protein</fullName>
    </alternativeName>
    <domain>
        <recommendedName>
            <fullName evidence="19">ADP-dependent (S)-NAD(P)H-hydrate dehydratase</fullName>
            <ecNumber evidence="19">4.2.1.136</ecNumber>
        </recommendedName>
        <alternativeName>
            <fullName evidence="19">ADP-dependent NAD(P)HX dehydratase</fullName>
        </alternativeName>
    </domain>
    <domain>
        <recommendedName>
            <fullName evidence="19">NAD(P)H-hydrate epimerase</fullName>
            <ecNumber evidence="19">5.1.99.6</ecNumber>
        </recommendedName>
    </domain>
</protein>
<evidence type="ECO:0000256" key="4">
    <source>
        <dbReference type="ARBA" id="ARBA00009524"/>
    </source>
</evidence>
<evidence type="ECO:0000313" key="23">
    <source>
        <dbReference type="Proteomes" id="UP000676506"/>
    </source>
</evidence>
<dbReference type="RefSeq" id="WP_211429437.1">
    <property type="nucleotide sequence ID" value="NZ_CP072648.1"/>
</dbReference>
<comment type="subunit">
    <text evidence="17">Homotetramer.</text>
</comment>
<keyword evidence="8 17" id="KW-0521">NADP</keyword>
<keyword evidence="11 18" id="KW-0413">Isomerase</keyword>
<evidence type="ECO:0000256" key="5">
    <source>
        <dbReference type="ARBA" id="ARBA00022723"/>
    </source>
</evidence>
<evidence type="ECO:0000256" key="6">
    <source>
        <dbReference type="ARBA" id="ARBA00022741"/>
    </source>
</evidence>
<keyword evidence="10 17" id="KW-0520">NAD</keyword>
<evidence type="ECO:0000256" key="11">
    <source>
        <dbReference type="ARBA" id="ARBA00023235"/>
    </source>
</evidence>
<feature type="binding site" evidence="18">
    <location>
        <begin position="142"/>
        <end position="148"/>
    </location>
    <ligand>
        <name>(6S)-NADPHX</name>
        <dbReference type="ChEBI" id="CHEBI:64076"/>
    </ligand>
</feature>
<keyword evidence="9 18" id="KW-0630">Potassium</keyword>
<dbReference type="Pfam" id="PF01256">
    <property type="entry name" value="Carb_kinase"/>
    <property type="match status" value="1"/>
</dbReference>
<dbReference type="EMBL" id="CP072648">
    <property type="protein sequence ID" value="QUW03547.1"/>
    <property type="molecule type" value="Genomic_DNA"/>
</dbReference>
<keyword evidence="13" id="KW-0511">Multifunctional enzyme</keyword>
<dbReference type="InterPro" id="IPR000631">
    <property type="entry name" value="CARKD"/>
</dbReference>
<evidence type="ECO:0000256" key="14">
    <source>
        <dbReference type="ARBA" id="ARBA00025153"/>
    </source>
</evidence>
<dbReference type="PROSITE" id="PS51383">
    <property type="entry name" value="YJEF_C_3"/>
    <property type="match status" value="1"/>
</dbReference>
<reference evidence="22 23" key="1">
    <citation type="submission" date="2021-03" db="EMBL/GenBank/DDBJ databases">
        <title>Genomic and phenotypic characterization of Chloracidobacterium isolates provides evidence for multiple species.</title>
        <authorList>
            <person name="Saini M.K."/>
            <person name="Costas A.M.G."/>
            <person name="Tank M."/>
            <person name="Bryant D.A."/>
        </authorList>
    </citation>
    <scope>NUCLEOTIDE SEQUENCE [LARGE SCALE GENOMIC DNA]</scope>
    <source>
        <strain evidence="22 23">BV2-C</strain>
    </source>
</reference>
<feature type="domain" description="YjeF C-terminal" evidence="20">
    <location>
        <begin position="245"/>
        <end position="530"/>
    </location>
</feature>
<feature type="domain" description="YjeF N-terminal" evidence="21">
    <location>
        <begin position="10"/>
        <end position="230"/>
    </location>
</feature>
<dbReference type="EC" id="5.1.99.6" evidence="19"/>
<dbReference type="SUPFAM" id="SSF64153">
    <property type="entry name" value="YjeF N-terminal domain-like"/>
    <property type="match status" value="1"/>
</dbReference>
<comment type="function">
    <text evidence="18">Catalyzes the epimerization of the S- and R-forms of NAD(P)HX, a damaged form of NAD(P)H that is a result of enzymatic or heat-dependent hydration. This is a prerequisite for the S-specific NAD(P)H-hydrate dehydratase to allow the repair of both epimers of NAD(P)HX.</text>
</comment>
<comment type="cofactor">
    <cofactor evidence="18 19">
        <name>K(+)</name>
        <dbReference type="ChEBI" id="CHEBI:29103"/>
    </cofactor>
    <text evidence="18 19">Binds 1 potassium ion per subunit.</text>
</comment>
<evidence type="ECO:0000256" key="17">
    <source>
        <dbReference type="HAMAP-Rule" id="MF_01965"/>
    </source>
</evidence>
<comment type="cofactor">
    <cofactor evidence="17">
        <name>Mg(2+)</name>
        <dbReference type="ChEBI" id="CHEBI:18420"/>
    </cofactor>
</comment>
<dbReference type="InterPro" id="IPR017953">
    <property type="entry name" value="Carbohydrate_kinase_pred_CS"/>
</dbReference>
<comment type="similarity">
    <text evidence="17">Belongs to the NnrD/CARKD family.</text>
</comment>
<evidence type="ECO:0000256" key="9">
    <source>
        <dbReference type="ARBA" id="ARBA00022958"/>
    </source>
</evidence>
<feature type="binding site" evidence="17">
    <location>
        <position position="470"/>
    </location>
    <ligand>
        <name>(6S)-NADPHX</name>
        <dbReference type="ChEBI" id="CHEBI:64076"/>
    </ligand>
</feature>
<dbReference type="SUPFAM" id="SSF53613">
    <property type="entry name" value="Ribokinase-like"/>
    <property type="match status" value="1"/>
</dbReference>
<evidence type="ECO:0000256" key="18">
    <source>
        <dbReference type="HAMAP-Rule" id="MF_01966"/>
    </source>
</evidence>
<evidence type="ECO:0000256" key="8">
    <source>
        <dbReference type="ARBA" id="ARBA00022857"/>
    </source>
</evidence>
<feature type="binding site" evidence="17">
    <location>
        <position position="469"/>
    </location>
    <ligand>
        <name>AMP</name>
        <dbReference type="ChEBI" id="CHEBI:456215"/>
    </ligand>
</feature>
<dbReference type="InterPro" id="IPR030677">
    <property type="entry name" value="Nnr"/>
</dbReference>
<evidence type="ECO:0000256" key="13">
    <source>
        <dbReference type="ARBA" id="ARBA00023268"/>
    </source>
</evidence>
<comment type="catalytic activity">
    <reaction evidence="15 17 19">
        <text>(6S)-NADHX + ADP = AMP + phosphate + NADH + H(+)</text>
        <dbReference type="Rhea" id="RHEA:32223"/>
        <dbReference type="ChEBI" id="CHEBI:15378"/>
        <dbReference type="ChEBI" id="CHEBI:43474"/>
        <dbReference type="ChEBI" id="CHEBI:57945"/>
        <dbReference type="ChEBI" id="CHEBI:64074"/>
        <dbReference type="ChEBI" id="CHEBI:456215"/>
        <dbReference type="ChEBI" id="CHEBI:456216"/>
        <dbReference type="EC" id="4.2.1.136"/>
    </reaction>
</comment>
<keyword evidence="6 17" id="KW-0547">Nucleotide-binding</keyword>
<feature type="binding site" evidence="18">
    <location>
        <position position="176"/>
    </location>
    <ligand>
        <name>K(+)</name>
        <dbReference type="ChEBI" id="CHEBI:29103"/>
    </ligand>
</feature>
<feature type="binding site" evidence="17">
    <location>
        <position position="280"/>
    </location>
    <ligand>
        <name>(6S)-NADPHX</name>
        <dbReference type="ChEBI" id="CHEBI:64076"/>
    </ligand>
</feature>
<feature type="binding site" evidence="18">
    <location>
        <position position="61"/>
    </location>
    <ligand>
        <name>K(+)</name>
        <dbReference type="ChEBI" id="CHEBI:29103"/>
    </ligand>
</feature>
<dbReference type="PANTHER" id="PTHR12592">
    <property type="entry name" value="ATP-DEPENDENT (S)-NAD(P)H-HYDRATE DEHYDRATASE FAMILY MEMBER"/>
    <property type="match status" value="1"/>
</dbReference>
<dbReference type="Pfam" id="PF03853">
    <property type="entry name" value="YjeF_N"/>
    <property type="match status" value="1"/>
</dbReference>
<dbReference type="InterPro" id="IPR036652">
    <property type="entry name" value="YjeF_N_dom_sf"/>
</dbReference>
<comment type="function">
    <text evidence="14 19">Bifunctional enzyme that catalyzes the epimerization of the S- and R-forms of NAD(P)HX and the dehydration of the S-form of NAD(P)HX at the expense of ADP, which is converted to AMP. This allows the repair of both epimers of NAD(P)HX, a damaged form of NAD(P)H that is a result of enzymatic or heat-dependent hydration.</text>
</comment>
<evidence type="ECO:0000259" key="21">
    <source>
        <dbReference type="PROSITE" id="PS51385"/>
    </source>
</evidence>
<feature type="binding site" evidence="17">
    <location>
        <position position="352"/>
    </location>
    <ligand>
        <name>(6S)-NADPHX</name>
        <dbReference type="ChEBI" id="CHEBI:64076"/>
    </ligand>
</feature>
<keyword evidence="23" id="KW-1185">Reference proteome</keyword>
<feature type="binding site" evidence="17">
    <location>
        <position position="403"/>
    </location>
    <ligand>
        <name>(6S)-NADPHX</name>
        <dbReference type="ChEBI" id="CHEBI:64076"/>
    </ligand>
</feature>
<keyword evidence="12 17" id="KW-0456">Lyase</keyword>
<evidence type="ECO:0000256" key="16">
    <source>
        <dbReference type="ARBA" id="ARBA00049209"/>
    </source>
</evidence>
<evidence type="ECO:0000256" key="15">
    <source>
        <dbReference type="ARBA" id="ARBA00048238"/>
    </source>
</evidence>
<dbReference type="PROSITE" id="PS51385">
    <property type="entry name" value="YJEF_N"/>
    <property type="match status" value="1"/>
</dbReference>
<dbReference type="PIRSF" id="PIRSF017184">
    <property type="entry name" value="Nnr"/>
    <property type="match status" value="1"/>
</dbReference>
<comment type="function">
    <text evidence="17">Catalyzes the dehydration of the S-form of NAD(P)HX at the expense of ADP, which is converted to AMP. Together with NAD(P)HX epimerase, which catalyzes the epimerization of the S- and R-forms, the enzyme allows the repair of both epimers of NAD(P)HX, a damaged form of NAD(P)H that is a result of enzymatic or heat-dependent hydration.</text>
</comment>
<dbReference type="HAMAP" id="MF_01965">
    <property type="entry name" value="NADHX_dehydratase"/>
    <property type="match status" value="1"/>
</dbReference>
<sequence length="534" mass="56616">MQPILSAAHMADVDRLTTEQFGIPGLLLMENAAVGAVLAIEQQFGPIQRRRVRIFCGKGNNGGDGAAVARQLWMRGARVEVLLFGKRETARGDARVNFDIVARLAEASSRLRMVEVQNEAEFTSVLESSKSRFNLHIDALFGTGLTRGLEGLFVKVVEYINSTRAYIPVCALDLPSGLAADSPHPVGVHVIADLTVTFTAPKIANILPPAGHVNGKLQVVDIGSPPHLARATERHRATYYRITELGVRDYLIRTCRMPDAHKGHLGHVLLLAGSRGKTGAAALSGEAVLRAGAGLLTIAISASAQALLVSQCLPEAMTLPLPDDGQGQLTEDGLQAAFAAANQHTVCAVGPGLGTEPTTRRLVQRIVQEGQVPTVLDADALNCLSPWQSGRGTAERPIILTPHPGEMARLLGVPVNDILVDRLGAARRLATAYHLFVVLKGYYSLVATPEGDVYINPTGNAGMATGGSGDVLTGILAGLLAQTPHLPLEATLAAVYLHGHAGDLAQEALGERALVASDILRFFPQSLKHHTQVS</sequence>
<evidence type="ECO:0000256" key="19">
    <source>
        <dbReference type="PIRNR" id="PIRNR017184"/>
    </source>
</evidence>
<comment type="similarity">
    <text evidence="4 19">In the C-terminal section; belongs to the NnrD/CARKD family.</text>
</comment>
<comment type="caution">
    <text evidence="18">Lacks conserved residue(s) required for the propagation of feature annotation.</text>
</comment>
<organism evidence="22 23">
    <name type="scientific">Chloracidobacterium validum</name>
    <dbReference type="NCBI Taxonomy" id="2821543"/>
    <lineage>
        <taxon>Bacteria</taxon>
        <taxon>Pseudomonadati</taxon>
        <taxon>Acidobacteriota</taxon>
        <taxon>Terriglobia</taxon>
        <taxon>Terriglobales</taxon>
        <taxon>Acidobacteriaceae</taxon>
        <taxon>Chloracidobacterium</taxon>
    </lineage>
</organism>
<comment type="similarity">
    <text evidence="3 19">In the N-terminal section; belongs to the NnrE/AIBP family.</text>
</comment>
<dbReference type="Gene3D" id="3.40.50.10260">
    <property type="entry name" value="YjeF N-terminal domain"/>
    <property type="match status" value="1"/>
</dbReference>
<evidence type="ECO:0000256" key="7">
    <source>
        <dbReference type="ARBA" id="ARBA00022840"/>
    </source>
</evidence>
<comment type="catalytic activity">
    <reaction evidence="16 17 19">
        <text>(6S)-NADPHX + ADP = AMP + phosphate + NADPH + H(+)</text>
        <dbReference type="Rhea" id="RHEA:32235"/>
        <dbReference type="ChEBI" id="CHEBI:15378"/>
        <dbReference type="ChEBI" id="CHEBI:43474"/>
        <dbReference type="ChEBI" id="CHEBI:57783"/>
        <dbReference type="ChEBI" id="CHEBI:64076"/>
        <dbReference type="ChEBI" id="CHEBI:456215"/>
        <dbReference type="ChEBI" id="CHEBI:456216"/>
        <dbReference type="EC" id="4.2.1.136"/>
    </reaction>
</comment>
<evidence type="ECO:0000313" key="22">
    <source>
        <dbReference type="EMBL" id="QUW03547.1"/>
    </source>
</evidence>
<dbReference type="EC" id="4.2.1.136" evidence="19"/>
<proteinExistence type="inferred from homology"/>
<dbReference type="NCBIfam" id="TIGR00197">
    <property type="entry name" value="yjeF_nterm"/>
    <property type="match status" value="1"/>
</dbReference>
<name>A0ABX8B9D5_9BACT</name>
<keyword evidence="5 18" id="KW-0479">Metal-binding</keyword>
<dbReference type="Gene3D" id="3.40.1190.20">
    <property type="match status" value="1"/>
</dbReference>
<comment type="similarity">
    <text evidence="18">Belongs to the NnrE/AIBP family.</text>
</comment>
<feature type="binding site" evidence="18">
    <location>
        <begin position="60"/>
        <end position="64"/>
    </location>
    <ligand>
        <name>(6S)-NADPHX</name>
        <dbReference type="ChEBI" id="CHEBI:64076"/>
    </ligand>
</feature>
<dbReference type="Proteomes" id="UP000676506">
    <property type="component" value="Chromosome 1"/>
</dbReference>
<evidence type="ECO:0000259" key="20">
    <source>
        <dbReference type="PROSITE" id="PS51383"/>
    </source>
</evidence>
<dbReference type="InterPro" id="IPR029056">
    <property type="entry name" value="Ribokinase-like"/>
</dbReference>
<accession>A0ABX8B9D5</accession>
<dbReference type="HAMAP" id="MF_01966">
    <property type="entry name" value="NADHX_epimerase"/>
    <property type="match status" value="1"/>
</dbReference>
<feature type="binding site" evidence="18">
    <location>
        <position position="138"/>
    </location>
    <ligand>
        <name>K(+)</name>
        <dbReference type="ChEBI" id="CHEBI:29103"/>
    </ligand>
</feature>
<dbReference type="NCBIfam" id="TIGR00196">
    <property type="entry name" value="yjeF_cterm"/>
    <property type="match status" value="1"/>
</dbReference>
<evidence type="ECO:0000256" key="10">
    <source>
        <dbReference type="ARBA" id="ARBA00023027"/>
    </source>
</evidence>
<evidence type="ECO:0000256" key="3">
    <source>
        <dbReference type="ARBA" id="ARBA00006001"/>
    </source>
</evidence>
<feature type="binding site" evidence="17">
    <location>
        <begin position="440"/>
        <end position="444"/>
    </location>
    <ligand>
        <name>AMP</name>
        <dbReference type="ChEBI" id="CHEBI:456215"/>
    </ligand>
</feature>
<dbReference type="InterPro" id="IPR004443">
    <property type="entry name" value="YjeF_N_dom"/>
</dbReference>
<dbReference type="PROSITE" id="PS01050">
    <property type="entry name" value="YJEF_C_2"/>
    <property type="match status" value="1"/>
</dbReference>
<keyword evidence="7 17" id="KW-0067">ATP-binding</keyword>
<dbReference type="CDD" id="cd01171">
    <property type="entry name" value="YXKO-related"/>
    <property type="match status" value="1"/>
</dbReference>
<dbReference type="PANTHER" id="PTHR12592:SF0">
    <property type="entry name" value="ATP-DEPENDENT (S)-NAD(P)H-HYDRATE DEHYDRATASE"/>
    <property type="match status" value="1"/>
</dbReference>
<evidence type="ECO:0000256" key="2">
    <source>
        <dbReference type="ARBA" id="ARBA00000909"/>
    </source>
</evidence>
<comment type="catalytic activity">
    <reaction evidence="2 18 19">
        <text>(6R)-NADPHX = (6S)-NADPHX</text>
        <dbReference type="Rhea" id="RHEA:32227"/>
        <dbReference type="ChEBI" id="CHEBI:64076"/>
        <dbReference type="ChEBI" id="CHEBI:64077"/>
        <dbReference type="EC" id="5.1.99.6"/>
    </reaction>
</comment>
<feature type="binding site" evidence="18">
    <location>
        <position position="173"/>
    </location>
    <ligand>
        <name>(6S)-NADPHX</name>
        <dbReference type="ChEBI" id="CHEBI:64076"/>
    </ligand>
</feature>
<gene>
    <name evidence="18" type="primary">nnrE</name>
    <name evidence="17" type="synonym">nnrD</name>
    <name evidence="22" type="ORF">J8C06_03670</name>
</gene>
<evidence type="ECO:0000256" key="1">
    <source>
        <dbReference type="ARBA" id="ARBA00000013"/>
    </source>
</evidence>
<evidence type="ECO:0000256" key="12">
    <source>
        <dbReference type="ARBA" id="ARBA00023239"/>
    </source>
</evidence>